<feature type="region of interest" description="Disordered" evidence="1">
    <location>
        <begin position="927"/>
        <end position="946"/>
    </location>
</feature>
<organism evidence="2 3">
    <name type="scientific">Mycena chlorophos</name>
    <name type="common">Agaric fungus</name>
    <name type="synonym">Agaricus chlorophos</name>
    <dbReference type="NCBI Taxonomy" id="658473"/>
    <lineage>
        <taxon>Eukaryota</taxon>
        <taxon>Fungi</taxon>
        <taxon>Dikarya</taxon>
        <taxon>Basidiomycota</taxon>
        <taxon>Agaricomycotina</taxon>
        <taxon>Agaricomycetes</taxon>
        <taxon>Agaricomycetidae</taxon>
        <taxon>Agaricales</taxon>
        <taxon>Marasmiineae</taxon>
        <taxon>Mycenaceae</taxon>
        <taxon>Mycena</taxon>
    </lineage>
</organism>
<dbReference type="Gene3D" id="3.60.130.30">
    <property type="match status" value="1"/>
</dbReference>
<evidence type="ECO:0000256" key="1">
    <source>
        <dbReference type="SAM" id="MobiDB-lite"/>
    </source>
</evidence>
<protein>
    <submittedName>
        <fullName evidence="2">Uncharacterized protein</fullName>
    </submittedName>
</protein>
<proteinExistence type="predicted"/>
<feature type="region of interest" description="Disordered" evidence="1">
    <location>
        <begin position="636"/>
        <end position="761"/>
    </location>
</feature>
<gene>
    <name evidence="2" type="ORF">HMN09_00372000</name>
</gene>
<keyword evidence="3" id="KW-1185">Reference proteome</keyword>
<feature type="region of interest" description="Disordered" evidence="1">
    <location>
        <begin position="509"/>
        <end position="600"/>
    </location>
</feature>
<feature type="compositionally biased region" description="Basic and acidic residues" evidence="1">
    <location>
        <begin position="582"/>
        <end position="596"/>
    </location>
</feature>
<sequence>MEDADELGGSKKERSVEEYLAQGFHLVETGGSEAKPLVDSNNRVFGVYVSPPDNPTYAASHKSAYQELVDASLAAKFPAAFKQHRRGRFAAINVGLSYGQGQTTPSWLESDYPAVAERLLASTNFNRLAGFASASLGLWAPRLHGYYVDYSQKFDGFGLPRTRPFPASVFAAAAFNFRPRAWTHKHRDVLNLPFGWCAIIALGKFDDKKGGHLVLWDLKLIIEFPAGSLILIPSATLSHSNVKFQSHEMRALFTQFTAGGLFRFVDNGFRTEGRLCRRGTRGISGGASCERRPVEDGARLVEHGGGADGRALDVVEGQADPTSPAHALLRGYRAATRVHGGYRNALRRIPRPPLRFWANAPAAMMKRTTRTKGTTRTRMTKGTWMKTRQNIWADRRRKRRRYYGAENTSAARQQRHREAEARYQQRNAKVCSARSSAWNKAQRDAVIRLGGPENDERLRQNRVQVKATRKKRQTISNQLVAMGFPRPARNLKMMQLEERLYAALELVSQRRGEASSKVAGSSKAQKKTKRDDDDDFDMLDESSGAEDDMPDQRPPTPPRRLSVRKPTPVNDYFNADEEDQELDAHHQTLANEEYRNQVETQIEGQIDEVLSLDELRKKTMATDKAAVDAEVEKFRTKAAAREKAKELSKKDTKKIGPPKKAKKTTQATAAKSKKKGKGKGEEPAPAPAPAPVAQRPKPRRTTRTATATSTSEPPITDPPPQTCPQEATKTGQEATQTGQPEEQPQEQQDVGGPEEPEQGGCRRTTDLRFEALSWILDRQIVARFKRKDIISSARSARALLLMKQLKKAALSAETITFAKLHKVLDDIAGIPKTAFANGDDRLLPKRAKQLAQRHGGILHRSSIKFETMLSILNARTKDKTAASGYPDRVRALVPFVQLGESNRNQDKDVDDELANLLVDFSGAGTMTSQSQLQAGPSTTTSTTKSPTTLLAEYHGKRGDTGVDLADEANKSQAEIAAVLGAGCGFGR</sequence>
<dbReference type="EMBL" id="JACAZE010000004">
    <property type="protein sequence ID" value="KAF7318610.1"/>
    <property type="molecule type" value="Genomic_DNA"/>
</dbReference>
<feature type="compositionally biased region" description="Low complexity" evidence="1">
    <location>
        <begin position="936"/>
        <end position="946"/>
    </location>
</feature>
<accession>A0A8H6TMX3</accession>
<evidence type="ECO:0000313" key="3">
    <source>
        <dbReference type="Proteomes" id="UP000613580"/>
    </source>
</evidence>
<dbReference type="AlphaFoldDB" id="A0A8H6TMX3"/>
<dbReference type="OrthoDB" id="3020801at2759"/>
<feature type="compositionally biased region" description="Acidic residues" evidence="1">
    <location>
        <begin position="532"/>
        <end position="549"/>
    </location>
</feature>
<comment type="caution">
    <text evidence="2">The sequence shown here is derived from an EMBL/GenBank/DDBJ whole genome shotgun (WGS) entry which is preliminary data.</text>
</comment>
<feature type="compositionally biased region" description="Low complexity" evidence="1">
    <location>
        <begin position="730"/>
        <end position="751"/>
    </location>
</feature>
<reference evidence="2" key="1">
    <citation type="submission" date="2020-05" db="EMBL/GenBank/DDBJ databases">
        <title>Mycena genomes resolve the evolution of fungal bioluminescence.</title>
        <authorList>
            <person name="Tsai I.J."/>
        </authorList>
    </citation>
    <scope>NUCLEOTIDE SEQUENCE</scope>
    <source>
        <strain evidence="2">110903Hualien_Pintung</strain>
    </source>
</reference>
<feature type="compositionally biased region" description="Basic and acidic residues" evidence="1">
    <location>
        <begin position="636"/>
        <end position="654"/>
    </location>
</feature>
<feature type="compositionally biased region" description="Low complexity" evidence="1">
    <location>
        <begin position="703"/>
        <end position="714"/>
    </location>
</feature>
<evidence type="ECO:0000313" key="2">
    <source>
        <dbReference type="EMBL" id="KAF7318610.1"/>
    </source>
</evidence>
<name>A0A8H6TMX3_MYCCL</name>
<dbReference type="Proteomes" id="UP000613580">
    <property type="component" value="Unassembled WGS sequence"/>
</dbReference>